<dbReference type="AlphaFoldDB" id="A0A8J3Q3U8"/>
<evidence type="ECO:0000256" key="5">
    <source>
        <dbReference type="ARBA" id="ARBA00024029"/>
    </source>
</evidence>
<protein>
    <submittedName>
        <fullName evidence="6">Creatinine amidohydrolase</fullName>
    </submittedName>
</protein>
<evidence type="ECO:0000256" key="1">
    <source>
        <dbReference type="ARBA" id="ARBA00001947"/>
    </source>
</evidence>
<keyword evidence="2" id="KW-0479">Metal-binding</keyword>
<accession>A0A8J3Q3U8</accession>
<evidence type="ECO:0000313" key="6">
    <source>
        <dbReference type="EMBL" id="GIH03254.1"/>
    </source>
</evidence>
<organism evidence="6 7">
    <name type="scientific">Rhizocola hellebori</name>
    <dbReference type="NCBI Taxonomy" id="1392758"/>
    <lineage>
        <taxon>Bacteria</taxon>
        <taxon>Bacillati</taxon>
        <taxon>Actinomycetota</taxon>
        <taxon>Actinomycetes</taxon>
        <taxon>Micromonosporales</taxon>
        <taxon>Micromonosporaceae</taxon>
        <taxon>Rhizocola</taxon>
    </lineage>
</organism>
<dbReference type="PANTHER" id="PTHR35005">
    <property type="entry name" value="3-DEHYDRO-SCYLLO-INOSOSE HYDROLASE"/>
    <property type="match status" value="1"/>
</dbReference>
<evidence type="ECO:0000256" key="4">
    <source>
        <dbReference type="ARBA" id="ARBA00022833"/>
    </source>
</evidence>
<name>A0A8J3Q3U8_9ACTN</name>
<comment type="cofactor">
    <cofactor evidence="1">
        <name>Zn(2+)</name>
        <dbReference type="ChEBI" id="CHEBI:29105"/>
    </cofactor>
</comment>
<dbReference type="Proteomes" id="UP000612899">
    <property type="component" value="Unassembled WGS sequence"/>
</dbReference>
<sequence length="235" mass="24923">MEILSKATAADIAGAKSQVAVLPIGSFEQHGDVLPLATDTLIACGIAEALTREYGLFLLPPITVSCSHEHAAWPGTVSISSATLHRVVNDIVDSLRRSGVSKLVLVNAHGGNYVLANIVQELSVDGPNLALFPGRDDWNKARADAGLETSAHEDMHAGEIETSMLLHLLPEVVGPTQNADHDGSDRRQHLLTLGMRSYTTSGIIGKPSLGDATKGKMVLESLTQSFADYLRVLAA</sequence>
<keyword evidence="7" id="KW-1185">Reference proteome</keyword>
<keyword evidence="3" id="KW-0378">Hydrolase</keyword>
<dbReference type="PANTHER" id="PTHR35005:SF1">
    <property type="entry name" value="2-AMINO-5-FORMYLAMINO-6-RIBOSYLAMINOPYRIMIDIN-4(3H)-ONE 5'-MONOPHOSPHATE DEFORMYLASE"/>
    <property type="match status" value="1"/>
</dbReference>
<proteinExistence type="inferred from homology"/>
<dbReference type="RefSeq" id="WP_203907166.1">
    <property type="nucleotide sequence ID" value="NZ_BONY01000006.1"/>
</dbReference>
<dbReference type="GO" id="GO:0016811">
    <property type="term" value="F:hydrolase activity, acting on carbon-nitrogen (but not peptide) bonds, in linear amides"/>
    <property type="evidence" value="ECO:0007669"/>
    <property type="project" value="TreeGrafter"/>
</dbReference>
<reference evidence="6" key="1">
    <citation type="submission" date="2021-01" db="EMBL/GenBank/DDBJ databases">
        <title>Whole genome shotgun sequence of Rhizocola hellebori NBRC 109834.</title>
        <authorList>
            <person name="Komaki H."/>
            <person name="Tamura T."/>
        </authorList>
    </citation>
    <scope>NUCLEOTIDE SEQUENCE</scope>
    <source>
        <strain evidence="6">NBRC 109834</strain>
    </source>
</reference>
<dbReference type="Gene3D" id="3.40.50.10310">
    <property type="entry name" value="Creatininase"/>
    <property type="match status" value="1"/>
</dbReference>
<gene>
    <name evidence="6" type="ORF">Rhe02_13210</name>
</gene>
<dbReference type="EMBL" id="BONY01000006">
    <property type="protein sequence ID" value="GIH03254.1"/>
    <property type="molecule type" value="Genomic_DNA"/>
</dbReference>
<dbReference type="InterPro" id="IPR003785">
    <property type="entry name" value="Creatininase/forma_Hydrolase"/>
</dbReference>
<keyword evidence="4" id="KW-0862">Zinc</keyword>
<comment type="caution">
    <text evidence="6">The sequence shown here is derived from an EMBL/GenBank/DDBJ whole genome shotgun (WGS) entry which is preliminary data.</text>
</comment>
<dbReference type="GO" id="GO:0009231">
    <property type="term" value="P:riboflavin biosynthetic process"/>
    <property type="evidence" value="ECO:0007669"/>
    <property type="project" value="TreeGrafter"/>
</dbReference>
<evidence type="ECO:0000313" key="7">
    <source>
        <dbReference type="Proteomes" id="UP000612899"/>
    </source>
</evidence>
<evidence type="ECO:0000256" key="2">
    <source>
        <dbReference type="ARBA" id="ARBA00022723"/>
    </source>
</evidence>
<dbReference type="SUPFAM" id="SSF102215">
    <property type="entry name" value="Creatininase"/>
    <property type="match status" value="1"/>
</dbReference>
<dbReference type="Pfam" id="PF02633">
    <property type="entry name" value="Creatininase"/>
    <property type="match status" value="1"/>
</dbReference>
<evidence type="ECO:0000256" key="3">
    <source>
        <dbReference type="ARBA" id="ARBA00022801"/>
    </source>
</evidence>
<dbReference type="GO" id="GO:0046872">
    <property type="term" value="F:metal ion binding"/>
    <property type="evidence" value="ECO:0007669"/>
    <property type="project" value="UniProtKB-KW"/>
</dbReference>
<comment type="similarity">
    <text evidence="5">Belongs to the creatininase superfamily.</text>
</comment>
<dbReference type="InterPro" id="IPR024087">
    <property type="entry name" value="Creatininase-like_sf"/>
</dbReference>